<reference evidence="1" key="1">
    <citation type="submission" date="2022-03" db="EMBL/GenBank/DDBJ databases">
        <authorList>
            <person name="Tunstrom K."/>
        </authorList>
    </citation>
    <scope>NUCLEOTIDE SEQUENCE</scope>
</reference>
<dbReference type="AlphaFoldDB" id="A0AAU9VB37"/>
<accession>A0AAU9VB37</accession>
<protein>
    <submittedName>
        <fullName evidence="1">Uncharacterized protein</fullName>
    </submittedName>
</protein>
<evidence type="ECO:0000313" key="2">
    <source>
        <dbReference type="Proteomes" id="UP001153954"/>
    </source>
</evidence>
<evidence type="ECO:0000313" key="1">
    <source>
        <dbReference type="EMBL" id="CAH2109251.1"/>
    </source>
</evidence>
<dbReference type="EMBL" id="CAKOGL010000064">
    <property type="protein sequence ID" value="CAH2109251.1"/>
    <property type="molecule type" value="Genomic_DNA"/>
</dbReference>
<sequence>MPLVERLRQDLIRNIRRRFLNLNQSRTFSNCVFLDPRFKFYFGDAHVADRTKRRIIGLIAAQHPRSDERVEAFKSMAHTPTQTQLIWQDFENEMLGIQPECTPQSRAIVEVKRYYDDQVIPRDRLPHKVVEKPSSSISDAVQNCRKKNAMSSSVPCERVFSASFRDYKIAAIDFLSTEFVNI</sequence>
<comment type="caution">
    <text evidence="1">The sequence shown here is derived from an EMBL/GenBank/DDBJ whole genome shotgun (WGS) entry which is preliminary data.</text>
</comment>
<name>A0AAU9VB37_EUPED</name>
<organism evidence="1 2">
    <name type="scientific">Euphydryas editha</name>
    <name type="common">Edith's checkerspot</name>
    <dbReference type="NCBI Taxonomy" id="104508"/>
    <lineage>
        <taxon>Eukaryota</taxon>
        <taxon>Metazoa</taxon>
        <taxon>Ecdysozoa</taxon>
        <taxon>Arthropoda</taxon>
        <taxon>Hexapoda</taxon>
        <taxon>Insecta</taxon>
        <taxon>Pterygota</taxon>
        <taxon>Neoptera</taxon>
        <taxon>Endopterygota</taxon>
        <taxon>Lepidoptera</taxon>
        <taxon>Glossata</taxon>
        <taxon>Ditrysia</taxon>
        <taxon>Papilionoidea</taxon>
        <taxon>Nymphalidae</taxon>
        <taxon>Nymphalinae</taxon>
        <taxon>Euphydryas</taxon>
    </lineage>
</organism>
<keyword evidence="2" id="KW-1185">Reference proteome</keyword>
<proteinExistence type="predicted"/>
<dbReference type="Proteomes" id="UP001153954">
    <property type="component" value="Unassembled WGS sequence"/>
</dbReference>
<gene>
    <name evidence="1" type="ORF">EEDITHA_LOCUS23108</name>
</gene>